<name>A0A445C858_ARAHY</name>
<organism evidence="1 2">
    <name type="scientific">Arachis hypogaea</name>
    <name type="common">Peanut</name>
    <dbReference type="NCBI Taxonomy" id="3818"/>
    <lineage>
        <taxon>Eukaryota</taxon>
        <taxon>Viridiplantae</taxon>
        <taxon>Streptophyta</taxon>
        <taxon>Embryophyta</taxon>
        <taxon>Tracheophyta</taxon>
        <taxon>Spermatophyta</taxon>
        <taxon>Magnoliopsida</taxon>
        <taxon>eudicotyledons</taxon>
        <taxon>Gunneridae</taxon>
        <taxon>Pentapetalae</taxon>
        <taxon>rosids</taxon>
        <taxon>fabids</taxon>
        <taxon>Fabales</taxon>
        <taxon>Fabaceae</taxon>
        <taxon>Papilionoideae</taxon>
        <taxon>50 kb inversion clade</taxon>
        <taxon>dalbergioids sensu lato</taxon>
        <taxon>Dalbergieae</taxon>
        <taxon>Pterocarpus clade</taxon>
        <taxon>Arachis</taxon>
    </lineage>
</organism>
<evidence type="ECO:0000313" key="1">
    <source>
        <dbReference type="EMBL" id="RYR47136.1"/>
    </source>
</evidence>
<proteinExistence type="predicted"/>
<gene>
    <name evidence="1" type="ORF">Ahy_A07g033083</name>
</gene>
<accession>A0A445C858</accession>
<sequence length="74" mass="8530">MTNTHHAKLDSDTIADVIRPLVEADLSIKVKSIIAKVQSRFNYIVSYRKVWLAKQKSAAKIFSDWKIFYHTPPV</sequence>
<reference evidence="1 2" key="1">
    <citation type="submission" date="2019-01" db="EMBL/GenBank/DDBJ databases">
        <title>Sequencing of cultivated peanut Arachis hypogaea provides insights into genome evolution and oil improvement.</title>
        <authorList>
            <person name="Chen X."/>
        </authorList>
    </citation>
    <scope>NUCLEOTIDE SEQUENCE [LARGE SCALE GENOMIC DNA]</scope>
    <source>
        <strain evidence="2">cv. Fuhuasheng</strain>
        <tissue evidence="1">Leaves</tissue>
    </source>
</reference>
<dbReference type="AlphaFoldDB" id="A0A445C858"/>
<evidence type="ECO:0000313" key="2">
    <source>
        <dbReference type="Proteomes" id="UP000289738"/>
    </source>
</evidence>
<dbReference type="EMBL" id="SDMP01000007">
    <property type="protein sequence ID" value="RYR47136.1"/>
    <property type="molecule type" value="Genomic_DNA"/>
</dbReference>
<dbReference type="Proteomes" id="UP000289738">
    <property type="component" value="Chromosome A07"/>
</dbReference>
<protein>
    <submittedName>
        <fullName evidence="1">Uncharacterized protein</fullName>
    </submittedName>
</protein>
<keyword evidence="2" id="KW-1185">Reference proteome</keyword>
<comment type="caution">
    <text evidence="1">The sequence shown here is derived from an EMBL/GenBank/DDBJ whole genome shotgun (WGS) entry which is preliminary data.</text>
</comment>